<protein>
    <submittedName>
        <fullName evidence="2">Uncharacterized protein</fullName>
    </submittedName>
</protein>
<dbReference type="PANTHER" id="PTHR40257">
    <property type="match status" value="1"/>
</dbReference>
<keyword evidence="3" id="KW-1185">Reference proteome</keyword>
<evidence type="ECO:0000313" key="3">
    <source>
        <dbReference type="Proteomes" id="UP000606974"/>
    </source>
</evidence>
<gene>
    <name evidence="2" type="ORF">GJ744_008821</name>
</gene>
<proteinExistence type="predicted"/>
<comment type="caution">
    <text evidence="2">The sequence shown here is derived from an EMBL/GenBank/DDBJ whole genome shotgun (WGS) entry which is preliminary data.</text>
</comment>
<feature type="region of interest" description="Disordered" evidence="1">
    <location>
        <begin position="185"/>
        <end position="211"/>
    </location>
</feature>
<accession>A0A8H7ASI6</accession>
<name>A0A8H7ASI6_9EURO</name>
<evidence type="ECO:0000256" key="1">
    <source>
        <dbReference type="SAM" id="MobiDB-lite"/>
    </source>
</evidence>
<organism evidence="2 3">
    <name type="scientific">Endocarpon pusillum</name>
    <dbReference type="NCBI Taxonomy" id="364733"/>
    <lineage>
        <taxon>Eukaryota</taxon>
        <taxon>Fungi</taxon>
        <taxon>Dikarya</taxon>
        <taxon>Ascomycota</taxon>
        <taxon>Pezizomycotina</taxon>
        <taxon>Eurotiomycetes</taxon>
        <taxon>Chaetothyriomycetidae</taxon>
        <taxon>Verrucariales</taxon>
        <taxon>Verrucariaceae</taxon>
        <taxon>Endocarpon</taxon>
    </lineage>
</organism>
<dbReference type="EMBL" id="JAACFV010000005">
    <property type="protein sequence ID" value="KAF7513527.1"/>
    <property type="molecule type" value="Genomic_DNA"/>
</dbReference>
<evidence type="ECO:0000313" key="2">
    <source>
        <dbReference type="EMBL" id="KAF7513527.1"/>
    </source>
</evidence>
<feature type="compositionally biased region" description="Basic and acidic residues" evidence="1">
    <location>
        <begin position="200"/>
        <end position="211"/>
    </location>
</feature>
<reference evidence="2" key="1">
    <citation type="submission" date="2020-02" db="EMBL/GenBank/DDBJ databases">
        <authorList>
            <person name="Palmer J.M."/>
        </authorList>
    </citation>
    <scope>NUCLEOTIDE SEQUENCE</scope>
    <source>
        <strain evidence="2">EPUS1.4</strain>
        <tissue evidence="2">Thallus</tissue>
    </source>
</reference>
<dbReference type="Proteomes" id="UP000606974">
    <property type="component" value="Unassembled WGS sequence"/>
</dbReference>
<sequence>MPFDKHNECVLIALSRFRESGPPDFKSTEKLAHRDRVGNLGKVPRGPGSVTTVGSRVGDWVDLWVSLTMTVCGLSFDAAVFEHFGTMLMGWMMVDKRVSCSVEWDSNREGDERGDQGEGDGLHVVGFLVFGGGLLACLGSWDVFLFFAGSVQLPEAIEAFRKAEWRLEADAPSPMLAVFKNTDQQLSQAGPEDVPPSTARWDHSQRPDPDAHQEFDYSPDLQNWVRTFGTQEGKSAVWMFNILA</sequence>
<dbReference type="OrthoDB" id="265717at2759"/>
<dbReference type="AlphaFoldDB" id="A0A8H7ASI6"/>
<dbReference type="PANTHER" id="PTHR40257:SF1">
    <property type="entry name" value="DUF1330 DOMAIN-CONTAINING PROTEIN"/>
    <property type="match status" value="1"/>
</dbReference>